<accession>A0ABX2MDD1</accession>
<evidence type="ECO:0008006" key="4">
    <source>
        <dbReference type="Google" id="ProtNLM"/>
    </source>
</evidence>
<keyword evidence="3" id="KW-1185">Reference proteome</keyword>
<sequence length="304" mass="34164">MKRFSFLISLSIVFSCVFSGSAFGENNKSLDLDAIPETILNSPMYEADPLSSLDSQETDQLKALHQEIINKGLITLNEDGKMVLNDETFTVLKVDSQFESIYVENISRVNMLLDQGGVYLDNDFNLQMGSTEEIAEGIAERTLELKKEQLLSQFKQDQLVTPFADPGAPPFLYAYSISSQNYYQMYDIWASLALGIYGNPTAALSYTTTWWVDRVRPGGIWDYKVVNGYKPYNKEWTAFVKGGKTQIRKTEWFGNYNYGFTGKLLFPLSILYTGGDVVSKITGGAPDSFEDRADIAQGYNENTL</sequence>
<dbReference type="Proteomes" id="UP000577724">
    <property type="component" value="Unassembled WGS sequence"/>
</dbReference>
<evidence type="ECO:0000256" key="1">
    <source>
        <dbReference type="SAM" id="SignalP"/>
    </source>
</evidence>
<feature type="chain" id="PRO_5046168499" description="Bacterial toxin 44 domain-containing protein" evidence="1">
    <location>
        <begin position="25"/>
        <end position="304"/>
    </location>
</feature>
<dbReference type="RefSeq" id="WP_175380766.1">
    <property type="nucleotide sequence ID" value="NZ_CBCRYD010000020.1"/>
</dbReference>
<dbReference type="PROSITE" id="PS51257">
    <property type="entry name" value="PROKAR_LIPOPROTEIN"/>
    <property type="match status" value="1"/>
</dbReference>
<comment type="caution">
    <text evidence="2">The sequence shown here is derived from an EMBL/GenBank/DDBJ whole genome shotgun (WGS) entry which is preliminary data.</text>
</comment>
<evidence type="ECO:0000313" key="3">
    <source>
        <dbReference type="Proteomes" id="UP000577724"/>
    </source>
</evidence>
<reference evidence="2 3" key="1">
    <citation type="submission" date="2020-05" db="EMBL/GenBank/DDBJ databases">
        <title>Genome Sequencing of Type Strains.</title>
        <authorList>
            <person name="Lemaire J.F."/>
            <person name="Inderbitzin P."/>
            <person name="Gregorio O.A."/>
            <person name="Collins S.B."/>
            <person name="Wespe N."/>
            <person name="Knight-Connoni V."/>
        </authorList>
    </citation>
    <scope>NUCLEOTIDE SEQUENCE [LARGE SCALE GENOMIC DNA]</scope>
    <source>
        <strain evidence="2 3">DSM 19942</strain>
    </source>
</reference>
<feature type="signal peptide" evidence="1">
    <location>
        <begin position="1"/>
        <end position="24"/>
    </location>
</feature>
<protein>
    <recommendedName>
        <fullName evidence="4">Bacterial toxin 44 domain-containing protein</fullName>
    </recommendedName>
</protein>
<keyword evidence="1" id="KW-0732">Signal</keyword>
<gene>
    <name evidence="2" type="ORF">HP548_02450</name>
</gene>
<dbReference type="EMBL" id="JABMCC010000089">
    <property type="protein sequence ID" value="NUU52955.1"/>
    <property type="molecule type" value="Genomic_DNA"/>
</dbReference>
<evidence type="ECO:0000313" key="2">
    <source>
        <dbReference type="EMBL" id="NUU52955.1"/>
    </source>
</evidence>
<name>A0ABX2MDD1_9BACL</name>
<organism evidence="2 3">
    <name type="scientific">Paenibacillus taichungensis</name>
    <dbReference type="NCBI Taxonomy" id="484184"/>
    <lineage>
        <taxon>Bacteria</taxon>
        <taxon>Bacillati</taxon>
        <taxon>Bacillota</taxon>
        <taxon>Bacilli</taxon>
        <taxon>Bacillales</taxon>
        <taxon>Paenibacillaceae</taxon>
        <taxon>Paenibacillus</taxon>
    </lineage>
</organism>
<dbReference type="GeneID" id="97129550"/>
<proteinExistence type="predicted"/>